<proteinExistence type="predicted"/>
<feature type="compositionally biased region" description="Polar residues" evidence="1">
    <location>
        <begin position="202"/>
        <end position="211"/>
    </location>
</feature>
<sequence>MGNWNRRYQPRKKYRNYEYEDPPSSPPKTYNTHSYSSSGIENNRVPSWEIDYCNSARVPWHKVLASKKYIVCYPSVLNWDASAGKEALQDAKQRYWAMINGFPCDNPLPDPDMYVDEVDWNPFIDPELMEDLDLQVIDPDDMQNIDKLETISEEVGCVQAQYNTNQSTNYNPWESNNVQGTVSVKDTVQGWSRWDDSVNLKNDNPWEQSCNKPADSLKNDNPWEQSCNKPADSLKDNAWRSGNESWGWNEGTDNNRSSSFVDYGPDNSCNYFSQRVAVRQEGWGNRENNTWRRGNESWGKRESEYWDSRRSRQGGRSFRGGCRKRESSVQHTSKYKSSRYQSDAYGDSRKF</sequence>
<accession>A0AAV6Y8K7</accession>
<feature type="region of interest" description="Disordered" evidence="1">
    <location>
        <begin position="309"/>
        <end position="351"/>
    </location>
</feature>
<evidence type="ECO:0000313" key="3">
    <source>
        <dbReference type="Proteomes" id="UP000826271"/>
    </source>
</evidence>
<reference evidence="2" key="1">
    <citation type="submission" date="2019-10" db="EMBL/GenBank/DDBJ databases">
        <authorList>
            <person name="Zhang R."/>
            <person name="Pan Y."/>
            <person name="Wang J."/>
            <person name="Ma R."/>
            <person name="Yu S."/>
        </authorList>
    </citation>
    <scope>NUCLEOTIDE SEQUENCE</scope>
    <source>
        <strain evidence="2">LA-IB0</strain>
        <tissue evidence="2">Leaf</tissue>
    </source>
</reference>
<gene>
    <name evidence="2" type="ORF">BUALT_Bualt01G0159300</name>
</gene>
<dbReference type="AlphaFoldDB" id="A0AAV6Y8K7"/>
<feature type="region of interest" description="Disordered" evidence="1">
    <location>
        <begin position="202"/>
        <end position="238"/>
    </location>
</feature>
<protein>
    <submittedName>
        <fullName evidence="2">Uncharacterized protein</fullName>
    </submittedName>
</protein>
<name>A0AAV6Y8K7_9LAMI</name>
<comment type="caution">
    <text evidence="2">The sequence shown here is derived from an EMBL/GenBank/DDBJ whole genome shotgun (WGS) entry which is preliminary data.</text>
</comment>
<keyword evidence="3" id="KW-1185">Reference proteome</keyword>
<dbReference type="PANTHER" id="PTHR34567:SF3">
    <property type="entry name" value="FK506-BINDING-LIKE PROTEIN"/>
    <property type="match status" value="1"/>
</dbReference>
<evidence type="ECO:0000313" key="2">
    <source>
        <dbReference type="EMBL" id="KAG8391164.1"/>
    </source>
</evidence>
<dbReference type="EMBL" id="WHWC01000001">
    <property type="protein sequence ID" value="KAG8391164.1"/>
    <property type="molecule type" value="Genomic_DNA"/>
</dbReference>
<feature type="compositionally biased region" description="Polar residues" evidence="1">
    <location>
        <begin position="27"/>
        <end position="39"/>
    </location>
</feature>
<dbReference type="PANTHER" id="PTHR34567">
    <property type="entry name" value="FK506-BINDING-LIKE PROTEIN"/>
    <property type="match status" value="1"/>
</dbReference>
<dbReference type="Proteomes" id="UP000826271">
    <property type="component" value="Unassembled WGS sequence"/>
</dbReference>
<evidence type="ECO:0000256" key="1">
    <source>
        <dbReference type="SAM" id="MobiDB-lite"/>
    </source>
</evidence>
<organism evidence="2 3">
    <name type="scientific">Buddleja alternifolia</name>
    <dbReference type="NCBI Taxonomy" id="168488"/>
    <lineage>
        <taxon>Eukaryota</taxon>
        <taxon>Viridiplantae</taxon>
        <taxon>Streptophyta</taxon>
        <taxon>Embryophyta</taxon>
        <taxon>Tracheophyta</taxon>
        <taxon>Spermatophyta</taxon>
        <taxon>Magnoliopsida</taxon>
        <taxon>eudicotyledons</taxon>
        <taxon>Gunneridae</taxon>
        <taxon>Pentapetalae</taxon>
        <taxon>asterids</taxon>
        <taxon>lamiids</taxon>
        <taxon>Lamiales</taxon>
        <taxon>Scrophulariaceae</taxon>
        <taxon>Buddlejeae</taxon>
        <taxon>Buddleja</taxon>
    </lineage>
</organism>
<feature type="region of interest" description="Disordered" evidence="1">
    <location>
        <begin position="15"/>
        <end position="39"/>
    </location>
</feature>